<keyword evidence="3 7" id="KW-0210">Decarboxylase</keyword>
<dbReference type="Gene3D" id="3.20.20.70">
    <property type="entry name" value="Aldolase class I"/>
    <property type="match status" value="1"/>
</dbReference>
<evidence type="ECO:0000256" key="10">
    <source>
        <dbReference type="RuleBase" id="RU000512"/>
    </source>
</evidence>
<evidence type="ECO:0000256" key="6">
    <source>
        <dbReference type="ARBA" id="ARBA00049157"/>
    </source>
</evidence>
<dbReference type="GO" id="GO:0005829">
    <property type="term" value="C:cytosol"/>
    <property type="evidence" value="ECO:0007669"/>
    <property type="project" value="TreeGrafter"/>
</dbReference>
<evidence type="ECO:0000256" key="5">
    <source>
        <dbReference type="ARBA" id="ARBA00023239"/>
    </source>
</evidence>
<feature type="binding site" evidence="7 9">
    <location>
        <position position="190"/>
    </location>
    <ligand>
        <name>substrate</name>
    </ligand>
</feature>
<dbReference type="EC" id="4.1.1.23" evidence="7"/>
<evidence type="ECO:0000313" key="12">
    <source>
        <dbReference type="EMBL" id="MBS8261685.1"/>
    </source>
</evidence>
<feature type="active site" description="For OMPdecase activity" evidence="8">
    <location>
        <position position="76"/>
    </location>
</feature>
<dbReference type="InterPro" id="IPR014732">
    <property type="entry name" value="OMPdecase"/>
</dbReference>
<dbReference type="GO" id="GO:0004590">
    <property type="term" value="F:orotidine-5'-phosphate decarboxylase activity"/>
    <property type="evidence" value="ECO:0007669"/>
    <property type="project" value="UniProtKB-UniRule"/>
</dbReference>
<dbReference type="PANTHER" id="PTHR32119:SF2">
    <property type="entry name" value="OROTIDINE 5'-PHOSPHATE DECARBOXYLASE"/>
    <property type="match status" value="1"/>
</dbReference>
<comment type="similarity">
    <text evidence="7">Belongs to the OMP decarboxylase family. Type 1 subfamily.</text>
</comment>
<evidence type="ECO:0000313" key="13">
    <source>
        <dbReference type="Proteomes" id="UP000705379"/>
    </source>
</evidence>
<dbReference type="PROSITE" id="PS00156">
    <property type="entry name" value="OMPDECASE"/>
    <property type="match status" value="1"/>
</dbReference>
<organism evidence="12 13">
    <name type="scientific">Roseibium polysiphoniae</name>
    <dbReference type="NCBI Taxonomy" id="2571221"/>
    <lineage>
        <taxon>Bacteria</taxon>
        <taxon>Pseudomonadati</taxon>
        <taxon>Pseudomonadota</taxon>
        <taxon>Alphaproteobacteria</taxon>
        <taxon>Hyphomicrobiales</taxon>
        <taxon>Stappiaceae</taxon>
        <taxon>Roseibium</taxon>
    </lineage>
</organism>
<feature type="binding site" evidence="7 9">
    <location>
        <position position="44"/>
    </location>
    <ligand>
        <name>substrate</name>
    </ligand>
</feature>
<feature type="binding site" evidence="7 9">
    <location>
        <position position="22"/>
    </location>
    <ligand>
        <name>substrate</name>
    </ligand>
</feature>
<dbReference type="NCBIfam" id="TIGR01740">
    <property type="entry name" value="pyrF"/>
    <property type="match status" value="1"/>
</dbReference>
<dbReference type="HAMAP" id="MF_01200_B">
    <property type="entry name" value="OMPdecase_type1_B"/>
    <property type="match status" value="1"/>
</dbReference>
<dbReference type="InterPro" id="IPR018089">
    <property type="entry name" value="OMPdecase_AS"/>
</dbReference>
<feature type="binding site" evidence="7 9">
    <location>
        <position position="219"/>
    </location>
    <ligand>
        <name>substrate</name>
    </ligand>
</feature>
<keyword evidence="4 7" id="KW-0665">Pyrimidine biosynthesis</keyword>
<dbReference type="InterPro" id="IPR013785">
    <property type="entry name" value="Aldolase_TIM"/>
</dbReference>
<evidence type="ECO:0000256" key="8">
    <source>
        <dbReference type="PIRSR" id="PIRSR614732-1"/>
    </source>
</evidence>
<reference evidence="12" key="1">
    <citation type="submission" date="2018-08" db="EMBL/GenBank/DDBJ databases">
        <authorList>
            <person name="Jin W."/>
            <person name="Wang H."/>
            <person name="Yang Y."/>
            <person name="Li M."/>
            <person name="Liu J."/>
        </authorList>
    </citation>
    <scope>NUCLEOTIDE SEQUENCE</scope>
    <source>
        <strain evidence="12">AESS21</strain>
    </source>
</reference>
<evidence type="ECO:0000256" key="4">
    <source>
        <dbReference type="ARBA" id="ARBA00022975"/>
    </source>
</evidence>
<protein>
    <recommendedName>
        <fullName evidence="7">Orotidine 5'-phosphate decarboxylase</fullName>
        <ecNumber evidence="7">4.1.1.23</ecNumber>
    </recommendedName>
    <alternativeName>
        <fullName evidence="7">OMP decarboxylase</fullName>
        <shortName evidence="7">OMPDCase</shortName>
        <shortName evidence="7">OMPdecase</shortName>
    </alternativeName>
</protein>
<dbReference type="InterPro" id="IPR011060">
    <property type="entry name" value="RibuloseP-bd_barrel"/>
</dbReference>
<dbReference type="GO" id="GO:0006207">
    <property type="term" value="P:'de novo' pyrimidine nucleobase biosynthetic process"/>
    <property type="evidence" value="ECO:0007669"/>
    <property type="project" value="InterPro"/>
</dbReference>
<feature type="binding site" evidence="7 9">
    <location>
        <position position="199"/>
    </location>
    <ligand>
        <name>substrate</name>
    </ligand>
</feature>
<reference evidence="12" key="2">
    <citation type="journal article" date="2021" name="Microorganisms">
        <title>Bacterial Dimethylsulfoniopropionate Biosynthesis in the East China Sea.</title>
        <authorList>
            <person name="Liu J."/>
            <person name="Zhang Y."/>
            <person name="Liu J."/>
            <person name="Zhong H."/>
            <person name="Williams B.T."/>
            <person name="Zheng Y."/>
            <person name="Curson A.R.J."/>
            <person name="Sun C."/>
            <person name="Sun H."/>
            <person name="Song D."/>
            <person name="Wagner Mackenzie B."/>
            <person name="Bermejo Martinez A."/>
            <person name="Todd J.D."/>
            <person name="Zhang X.H."/>
        </authorList>
    </citation>
    <scope>NUCLEOTIDE SEQUENCE</scope>
    <source>
        <strain evidence="12">AESS21</strain>
    </source>
</reference>
<comment type="function">
    <text evidence="1 7">Catalyzes the decarboxylation of orotidine 5'-monophosphate (OMP) to uridine 5'-monophosphate (UMP).</text>
</comment>
<evidence type="ECO:0000256" key="1">
    <source>
        <dbReference type="ARBA" id="ARBA00002356"/>
    </source>
</evidence>
<proteinExistence type="inferred from homology"/>
<dbReference type="Pfam" id="PF00215">
    <property type="entry name" value="OMPdecase"/>
    <property type="match status" value="1"/>
</dbReference>
<feature type="binding site" evidence="7">
    <location>
        <begin position="71"/>
        <end position="80"/>
    </location>
    <ligand>
        <name>substrate</name>
    </ligand>
</feature>
<name>A0A944GUM3_9HYPH</name>
<evidence type="ECO:0000256" key="3">
    <source>
        <dbReference type="ARBA" id="ARBA00022793"/>
    </source>
</evidence>
<dbReference type="GO" id="GO:0044205">
    <property type="term" value="P:'de novo' UMP biosynthetic process"/>
    <property type="evidence" value="ECO:0007669"/>
    <property type="project" value="UniProtKB-UniRule"/>
</dbReference>
<feature type="active site" description="For OMPdecase activity" evidence="8">
    <location>
        <position position="73"/>
    </location>
</feature>
<comment type="pathway">
    <text evidence="2 7 10">Pyrimidine metabolism; UMP biosynthesis via de novo pathway; UMP from orotate: step 2/2.</text>
</comment>
<feature type="active site" description="For OMPdecase activity" evidence="8">
    <location>
        <position position="71"/>
    </location>
</feature>
<dbReference type="InterPro" id="IPR047596">
    <property type="entry name" value="OMPdecase_bac"/>
</dbReference>
<feature type="domain" description="Orotidine 5'-phosphate decarboxylase" evidence="11">
    <location>
        <begin position="16"/>
        <end position="235"/>
    </location>
</feature>
<sequence>MTPAPSPFKPQSANERLMLPVDVPTVEEARALIKATEGVVGVYKIGMELQFAGGLDLARQLADEGHKIFLDVKLHDIDNTIFSAVRNVAKMGVRFMTLHAYPKTMRAAVKALEEDNIDHLCLLGVTVLTSMDDDDLHDAGYRGRVAELVGTRAEDARAAGMGGIVCSPHEAAAMRPILGKGMVMVTPGVRPAGSTADDQKRVMTPGDAIRAGSDYVVIGRPISRARDPRAAAEAIVAEIDAAL</sequence>
<comment type="catalytic activity">
    <reaction evidence="6 7 10">
        <text>orotidine 5'-phosphate + H(+) = UMP + CO2</text>
        <dbReference type="Rhea" id="RHEA:11596"/>
        <dbReference type="ChEBI" id="CHEBI:15378"/>
        <dbReference type="ChEBI" id="CHEBI:16526"/>
        <dbReference type="ChEBI" id="CHEBI:57538"/>
        <dbReference type="ChEBI" id="CHEBI:57865"/>
        <dbReference type="EC" id="4.1.1.23"/>
    </reaction>
</comment>
<evidence type="ECO:0000256" key="2">
    <source>
        <dbReference type="ARBA" id="ARBA00004861"/>
    </source>
</evidence>
<evidence type="ECO:0000259" key="11">
    <source>
        <dbReference type="SMART" id="SM00934"/>
    </source>
</evidence>
<dbReference type="SMART" id="SM00934">
    <property type="entry name" value="OMPdecase"/>
    <property type="match status" value="1"/>
</dbReference>
<feature type="binding site" evidence="7 9">
    <location>
        <position position="220"/>
    </location>
    <ligand>
        <name>substrate</name>
    </ligand>
</feature>
<dbReference type="InterPro" id="IPR001754">
    <property type="entry name" value="OMPdeCOase_dom"/>
</dbReference>
<comment type="subunit">
    <text evidence="7">Homodimer.</text>
</comment>
<dbReference type="SUPFAM" id="SSF51366">
    <property type="entry name" value="Ribulose-phoshate binding barrel"/>
    <property type="match status" value="1"/>
</dbReference>
<dbReference type="NCBIfam" id="NF001273">
    <property type="entry name" value="PRK00230.1"/>
    <property type="match status" value="1"/>
</dbReference>
<keyword evidence="5 7" id="KW-0456">Lyase</keyword>
<accession>A0A944GUM3</accession>
<dbReference type="CDD" id="cd04725">
    <property type="entry name" value="OMP_decarboxylase_like"/>
    <property type="match status" value="1"/>
</dbReference>
<feature type="binding site" evidence="7 9">
    <location>
        <position position="129"/>
    </location>
    <ligand>
        <name>substrate</name>
    </ligand>
</feature>
<dbReference type="Proteomes" id="UP000705379">
    <property type="component" value="Unassembled WGS sequence"/>
</dbReference>
<evidence type="ECO:0000256" key="7">
    <source>
        <dbReference type="HAMAP-Rule" id="MF_01200"/>
    </source>
</evidence>
<evidence type="ECO:0000256" key="9">
    <source>
        <dbReference type="PIRSR" id="PIRSR614732-2"/>
    </source>
</evidence>
<comment type="caution">
    <text evidence="12">The sequence shown here is derived from an EMBL/GenBank/DDBJ whole genome shotgun (WGS) entry which is preliminary data.</text>
</comment>
<dbReference type="AlphaFoldDB" id="A0A944GUM3"/>
<feature type="active site" description="Proton donor" evidence="7">
    <location>
        <position position="73"/>
    </location>
</feature>
<dbReference type="PANTHER" id="PTHR32119">
    <property type="entry name" value="OROTIDINE 5'-PHOSPHATE DECARBOXYLASE"/>
    <property type="match status" value="1"/>
</dbReference>
<dbReference type="EMBL" id="QTKU01000004">
    <property type="protein sequence ID" value="MBS8261685.1"/>
    <property type="molecule type" value="Genomic_DNA"/>
</dbReference>
<gene>
    <name evidence="7" type="primary">pyrF</name>
    <name evidence="12" type="ORF">DYI23_15770</name>
</gene>